<evidence type="ECO:0000313" key="3">
    <source>
        <dbReference type="Proteomes" id="UP001165082"/>
    </source>
</evidence>
<keyword evidence="1" id="KW-0472">Membrane</keyword>
<evidence type="ECO:0000313" key="2">
    <source>
        <dbReference type="EMBL" id="GMI19743.1"/>
    </source>
</evidence>
<reference evidence="2" key="1">
    <citation type="submission" date="2022-07" db="EMBL/GenBank/DDBJ databases">
        <title>Genome analysis of Parmales, a sister group of diatoms, reveals the evolutionary specialization of diatoms from phago-mixotrophs to photoautotrophs.</title>
        <authorList>
            <person name="Ban H."/>
            <person name="Sato S."/>
            <person name="Yoshikawa S."/>
            <person name="Kazumasa Y."/>
            <person name="Nakamura Y."/>
            <person name="Ichinomiya M."/>
            <person name="Saitoh K."/>
            <person name="Sato N."/>
            <person name="Blanc-Mathieu R."/>
            <person name="Endo H."/>
            <person name="Kuwata A."/>
            <person name="Ogata H."/>
        </authorList>
    </citation>
    <scope>NUCLEOTIDE SEQUENCE</scope>
</reference>
<feature type="transmembrane region" description="Helical" evidence="1">
    <location>
        <begin position="37"/>
        <end position="56"/>
    </location>
</feature>
<name>A0A9W7FVW7_9STRA</name>
<accession>A0A9W7FVW7</accession>
<comment type="caution">
    <text evidence="2">The sequence shown here is derived from an EMBL/GenBank/DDBJ whole genome shotgun (WGS) entry which is preliminary data.</text>
</comment>
<feature type="transmembrane region" description="Helical" evidence="1">
    <location>
        <begin position="12"/>
        <end position="31"/>
    </location>
</feature>
<keyword evidence="1" id="KW-1133">Transmembrane helix</keyword>
<dbReference type="EMBL" id="BRXZ01008012">
    <property type="protein sequence ID" value="GMI19743.1"/>
    <property type="molecule type" value="Genomic_DNA"/>
</dbReference>
<dbReference type="Proteomes" id="UP001165082">
    <property type="component" value="Unassembled WGS sequence"/>
</dbReference>
<proteinExistence type="predicted"/>
<keyword evidence="3" id="KW-1185">Reference proteome</keyword>
<organism evidence="2 3">
    <name type="scientific">Triparma retinervis</name>
    <dbReference type="NCBI Taxonomy" id="2557542"/>
    <lineage>
        <taxon>Eukaryota</taxon>
        <taxon>Sar</taxon>
        <taxon>Stramenopiles</taxon>
        <taxon>Ochrophyta</taxon>
        <taxon>Bolidophyceae</taxon>
        <taxon>Parmales</taxon>
        <taxon>Triparmaceae</taxon>
        <taxon>Triparma</taxon>
    </lineage>
</organism>
<sequence length="333" mass="36454">MVTSSSTKTNKCHPIFIASTALIVALTIYAVNVKTDNAGRTLFIALTIYTLHWYGFTPSWPSTTTSAYSVFNNGQRLAGQTKATDFVPLPDNTNPDSKAGVVKLPPTAPERLTQDERLKRRAYRLSAAEGRIPPPSLTLLTMVAFLASSCKPLSPPQTTCRRAPFLGKAAEAQTTRRGVLGKAKVAYACLNFAIFDPHPASASTLSEDRVILQYAITQLESIPPLIASSKWDSVRSVLSHPPLSDCWSKNSPFLRSYSSKLPDELSGLEAREDAVSHLRYLDMAAYNNVFNPIETEGKTGATRDLVRSYEEDPKNELKASMEALKKLDQLGGE</sequence>
<dbReference type="OrthoDB" id="44284at2759"/>
<protein>
    <submittedName>
        <fullName evidence="2">Uncharacterized protein</fullName>
    </submittedName>
</protein>
<evidence type="ECO:0000256" key="1">
    <source>
        <dbReference type="SAM" id="Phobius"/>
    </source>
</evidence>
<dbReference type="AlphaFoldDB" id="A0A9W7FVW7"/>
<gene>
    <name evidence="2" type="ORF">TrRE_jg2387</name>
</gene>
<keyword evidence="1" id="KW-0812">Transmembrane</keyword>